<evidence type="ECO:0000256" key="1">
    <source>
        <dbReference type="SAM" id="MobiDB-lite"/>
    </source>
</evidence>
<accession>A0AAV4A605</accession>
<organism evidence="2 3">
    <name type="scientific">Plakobranchus ocellatus</name>
    <dbReference type="NCBI Taxonomy" id="259542"/>
    <lineage>
        <taxon>Eukaryota</taxon>
        <taxon>Metazoa</taxon>
        <taxon>Spiralia</taxon>
        <taxon>Lophotrochozoa</taxon>
        <taxon>Mollusca</taxon>
        <taxon>Gastropoda</taxon>
        <taxon>Heterobranchia</taxon>
        <taxon>Euthyneura</taxon>
        <taxon>Panpulmonata</taxon>
        <taxon>Sacoglossa</taxon>
        <taxon>Placobranchoidea</taxon>
        <taxon>Plakobranchidae</taxon>
        <taxon>Plakobranchus</taxon>
    </lineage>
</organism>
<evidence type="ECO:0000313" key="3">
    <source>
        <dbReference type="Proteomes" id="UP000735302"/>
    </source>
</evidence>
<feature type="compositionally biased region" description="Basic and acidic residues" evidence="1">
    <location>
        <begin position="70"/>
        <end position="104"/>
    </location>
</feature>
<reference evidence="2 3" key="1">
    <citation type="journal article" date="2021" name="Elife">
        <title>Chloroplast acquisition without the gene transfer in kleptoplastic sea slugs, Plakobranchus ocellatus.</title>
        <authorList>
            <person name="Maeda T."/>
            <person name="Takahashi S."/>
            <person name="Yoshida T."/>
            <person name="Shimamura S."/>
            <person name="Takaki Y."/>
            <person name="Nagai Y."/>
            <person name="Toyoda A."/>
            <person name="Suzuki Y."/>
            <person name="Arimoto A."/>
            <person name="Ishii H."/>
            <person name="Satoh N."/>
            <person name="Nishiyama T."/>
            <person name="Hasebe M."/>
            <person name="Maruyama T."/>
            <person name="Minagawa J."/>
            <person name="Obokata J."/>
            <person name="Shigenobu S."/>
        </authorList>
    </citation>
    <scope>NUCLEOTIDE SEQUENCE [LARGE SCALE GENOMIC DNA]</scope>
</reference>
<dbReference type="Proteomes" id="UP000735302">
    <property type="component" value="Unassembled WGS sequence"/>
</dbReference>
<comment type="caution">
    <text evidence="2">The sequence shown here is derived from an EMBL/GenBank/DDBJ whole genome shotgun (WGS) entry which is preliminary data.</text>
</comment>
<protein>
    <submittedName>
        <fullName evidence="2">Uncharacterized protein</fullName>
    </submittedName>
</protein>
<proteinExistence type="predicted"/>
<name>A0AAV4A605_9GAST</name>
<dbReference type="EMBL" id="BLXT01003580">
    <property type="protein sequence ID" value="GFO02327.1"/>
    <property type="molecule type" value="Genomic_DNA"/>
</dbReference>
<evidence type="ECO:0000313" key="2">
    <source>
        <dbReference type="EMBL" id="GFO02327.1"/>
    </source>
</evidence>
<dbReference type="AlphaFoldDB" id="A0AAV4A605"/>
<feature type="region of interest" description="Disordered" evidence="1">
    <location>
        <begin position="31"/>
        <end position="147"/>
    </location>
</feature>
<sequence>MLSAFCTAASDPWPKTCDLVFTTDQWEARMADTSDSTNQHQQQRRRPLTTDATQTSGHRCRGSKPQQRVPADRREDSLAIDAQVKEKDSAQWTHKDWPRERESTLDAPGLATKKTAYVRRTRLDKEKESVRYAHEDRQRESTLDVRK</sequence>
<gene>
    <name evidence="2" type="ORF">PoB_002883200</name>
</gene>
<feature type="compositionally biased region" description="Basic and acidic residues" evidence="1">
    <location>
        <begin position="121"/>
        <end position="147"/>
    </location>
</feature>
<keyword evidence="3" id="KW-1185">Reference proteome</keyword>